<keyword evidence="3 7" id="KW-0812">Transmembrane</keyword>
<gene>
    <name evidence="8" type="ORF">UFOPK3522_01183</name>
</gene>
<dbReference type="EMBL" id="CAESAO010000112">
    <property type="protein sequence ID" value="CAB4345848.1"/>
    <property type="molecule type" value="Genomic_DNA"/>
</dbReference>
<feature type="transmembrane region" description="Helical" evidence="7">
    <location>
        <begin position="62"/>
        <end position="85"/>
    </location>
</feature>
<dbReference type="InterPro" id="IPR050367">
    <property type="entry name" value="APC_superfamily"/>
</dbReference>
<comment type="subcellular location">
    <subcellularLocation>
        <location evidence="1">Cell membrane</location>
        <topology evidence="1">Multi-pass membrane protein</topology>
    </subcellularLocation>
</comment>
<dbReference type="PANTHER" id="PTHR42770">
    <property type="entry name" value="AMINO ACID TRANSPORTER-RELATED"/>
    <property type="match status" value="1"/>
</dbReference>
<feature type="transmembrane region" description="Helical" evidence="7">
    <location>
        <begin position="106"/>
        <end position="136"/>
    </location>
</feature>
<evidence type="ECO:0000313" key="8">
    <source>
        <dbReference type="EMBL" id="CAB4345848.1"/>
    </source>
</evidence>
<evidence type="ECO:0000256" key="2">
    <source>
        <dbReference type="ARBA" id="ARBA00022475"/>
    </source>
</evidence>
<dbReference type="InterPro" id="IPR002293">
    <property type="entry name" value="AA/rel_permease1"/>
</dbReference>
<keyword evidence="5 7" id="KW-0472">Membrane</keyword>
<proteinExistence type="predicted"/>
<feature type="transmembrane region" description="Helical" evidence="7">
    <location>
        <begin position="259"/>
        <end position="282"/>
    </location>
</feature>
<name>A0A6J5ZWE3_9ZZZZ</name>
<feature type="transmembrane region" description="Helical" evidence="7">
    <location>
        <begin position="218"/>
        <end position="238"/>
    </location>
</feature>
<feature type="transmembrane region" description="Helical" evidence="7">
    <location>
        <begin position="30"/>
        <end position="56"/>
    </location>
</feature>
<organism evidence="8">
    <name type="scientific">freshwater metagenome</name>
    <dbReference type="NCBI Taxonomy" id="449393"/>
    <lineage>
        <taxon>unclassified sequences</taxon>
        <taxon>metagenomes</taxon>
        <taxon>ecological metagenomes</taxon>
    </lineage>
</organism>
<evidence type="ECO:0000256" key="7">
    <source>
        <dbReference type="SAM" id="Phobius"/>
    </source>
</evidence>
<evidence type="ECO:0000256" key="5">
    <source>
        <dbReference type="ARBA" id="ARBA00023136"/>
    </source>
</evidence>
<feature type="compositionally biased region" description="Polar residues" evidence="6">
    <location>
        <begin position="1"/>
        <end position="14"/>
    </location>
</feature>
<evidence type="ECO:0000256" key="3">
    <source>
        <dbReference type="ARBA" id="ARBA00022692"/>
    </source>
</evidence>
<sequence length="511" mass="53199">MGTVSVPSQEQTPAGSGPGDKGLKSNAIGFISGVVIGVASTAPGYSLAASLGLVVAVVGVGVYAPVIMIAAFIPMLLIAASYYWMNRADPDCGTTFSWVTRAMGPGLGWIGGWAIIVADVIVMANLAQIAGLYLFLLFGIDAPSTIAVTVVGVAFIAAMTWICVIGIELNAKTQVGLLAAELITLAIFAVVALVRVYAGDAPSGSVKPSLEWFNPAGIGSVTALTSGVLLAVFIYWGWDTTVTVNEETEDSTETPGRAAIVSVFVLVLTYVIVTVAAIAFGGPDRLANDESGDVLGLLANDVFGSALLGKLVIIAVLSSAAASCQTTILPTARTALSMARAKALPAKLGEVNPQYMTPAFATWVMGVVSVIWYVGLTILSENMLFDAIAALGLMIAFYYGLTGYACAIYYRRELFKSVRNLLFIGVAPVLGALMLTAIFIKSCFDLADPANSTSGASWFGLGPPLVIGLGFLLMGVVLMFVWRIRGHQEFFGRKPEVADPALVARSPAGGV</sequence>
<feature type="transmembrane region" description="Helical" evidence="7">
    <location>
        <begin position="302"/>
        <end position="324"/>
    </location>
</feature>
<dbReference type="Pfam" id="PF13520">
    <property type="entry name" value="AA_permease_2"/>
    <property type="match status" value="1"/>
</dbReference>
<evidence type="ECO:0000256" key="4">
    <source>
        <dbReference type="ARBA" id="ARBA00022989"/>
    </source>
</evidence>
<reference evidence="8" key="1">
    <citation type="submission" date="2020-05" db="EMBL/GenBank/DDBJ databases">
        <authorList>
            <person name="Chiriac C."/>
            <person name="Salcher M."/>
            <person name="Ghai R."/>
            <person name="Kavagutti S V."/>
        </authorList>
    </citation>
    <scope>NUCLEOTIDE SEQUENCE</scope>
</reference>
<dbReference type="Gene3D" id="1.20.1740.10">
    <property type="entry name" value="Amino acid/polyamine transporter I"/>
    <property type="match status" value="1"/>
</dbReference>
<feature type="transmembrane region" description="Helical" evidence="7">
    <location>
        <begin position="177"/>
        <end position="198"/>
    </location>
</feature>
<dbReference type="PIRSF" id="PIRSF006060">
    <property type="entry name" value="AA_transporter"/>
    <property type="match status" value="1"/>
</dbReference>
<dbReference type="GO" id="GO:0005886">
    <property type="term" value="C:plasma membrane"/>
    <property type="evidence" value="ECO:0007669"/>
    <property type="project" value="UniProtKB-SubCell"/>
</dbReference>
<keyword evidence="4 7" id="KW-1133">Transmembrane helix</keyword>
<evidence type="ECO:0000256" key="6">
    <source>
        <dbReference type="SAM" id="MobiDB-lite"/>
    </source>
</evidence>
<feature type="region of interest" description="Disordered" evidence="6">
    <location>
        <begin position="1"/>
        <end position="20"/>
    </location>
</feature>
<feature type="transmembrane region" description="Helical" evidence="7">
    <location>
        <begin position="387"/>
        <end position="409"/>
    </location>
</feature>
<protein>
    <submittedName>
        <fullName evidence="8">Unannotated protein</fullName>
    </submittedName>
</protein>
<accession>A0A6J5ZWE3</accession>
<feature type="transmembrane region" description="Helical" evidence="7">
    <location>
        <begin position="460"/>
        <end position="484"/>
    </location>
</feature>
<feature type="transmembrane region" description="Helical" evidence="7">
    <location>
        <begin position="421"/>
        <end position="440"/>
    </location>
</feature>
<feature type="transmembrane region" description="Helical" evidence="7">
    <location>
        <begin position="355"/>
        <end position="375"/>
    </location>
</feature>
<feature type="transmembrane region" description="Helical" evidence="7">
    <location>
        <begin position="142"/>
        <end position="165"/>
    </location>
</feature>
<evidence type="ECO:0000256" key="1">
    <source>
        <dbReference type="ARBA" id="ARBA00004651"/>
    </source>
</evidence>
<keyword evidence="2" id="KW-1003">Cell membrane</keyword>
<dbReference type="PANTHER" id="PTHR42770:SF16">
    <property type="entry name" value="AMINO ACID PERMEASE"/>
    <property type="match status" value="1"/>
</dbReference>
<dbReference type="AlphaFoldDB" id="A0A6J5ZWE3"/>
<dbReference type="GO" id="GO:0022857">
    <property type="term" value="F:transmembrane transporter activity"/>
    <property type="evidence" value="ECO:0007669"/>
    <property type="project" value="InterPro"/>
</dbReference>